<dbReference type="Pfam" id="PF04014">
    <property type="entry name" value="MazE_antitoxin"/>
    <property type="match status" value="1"/>
</dbReference>
<proteinExistence type="predicted"/>
<dbReference type="Gene3D" id="2.10.260.10">
    <property type="match status" value="1"/>
</dbReference>
<dbReference type="STRING" id="293826.Amet_0393"/>
<feature type="region of interest" description="Disordered" evidence="1">
    <location>
        <begin position="1"/>
        <end position="20"/>
    </location>
</feature>
<dbReference type="KEGG" id="amt:Amet_0393"/>
<evidence type="ECO:0000313" key="3">
    <source>
        <dbReference type="EMBL" id="ABR46621.1"/>
    </source>
</evidence>
<feature type="domain" description="SpoVT-AbrB" evidence="2">
    <location>
        <begin position="10"/>
        <end position="53"/>
    </location>
</feature>
<dbReference type="EMBL" id="CP000724">
    <property type="protein sequence ID" value="ABR50463.1"/>
    <property type="molecule type" value="Genomic_DNA"/>
</dbReference>
<gene>
    <name evidence="3" type="ordered locus">Amet_0393</name>
    <name evidence="4" type="ordered locus">Amet_4389</name>
</gene>
<evidence type="ECO:0000313" key="5">
    <source>
        <dbReference type="Proteomes" id="UP000001572"/>
    </source>
</evidence>
<dbReference type="EMBL" id="CP000724">
    <property type="protein sequence ID" value="ABR46621.1"/>
    <property type="molecule type" value="Genomic_DNA"/>
</dbReference>
<dbReference type="AlphaFoldDB" id="A6TKA3"/>
<dbReference type="KEGG" id="amt:Amet_4389"/>
<accession>A6TKA3</accession>
<dbReference type="Proteomes" id="UP000001572">
    <property type="component" value="Chromosome"/>
</dbReference>
<dbReference type="SMART" id="SM00966">
    <property type="entry name" value="SpoVT_AbrB"/>
    <property type="match status" value="1"/>
</dbReference>
<dbReference type="GO" id="GO:0003677">
    <property type="term" value="F:DNA binding"/>
    <property type="evidence" value="ECO:0007669"/>
    <property type="project" value="InterPro"/>
</dbReference>
<evidence type="ECO:0000313" key="4">
    <source>
        <dbReference type="EMBL" id="ABR50463.1"/>
    </source>
</evidence>
<sequence>MRRQNNMKTKKINKSGGFTIPSDIRREIDMDKGQAVDIEVEAGKLIISKHTPRCMFCRTIDGVVRYQNNHVCSKCIKEMGDKVDG</sequence>
<feature type="compositionally biased region" description="Basic residues" evidence="1">
    <location>
        <begin position="1"/>
        <end position="13"/>
    </location>
</feature>
<name>A6TKA3_ALKMQ</name>
<keyword evidence="5" id="KW-1185">Reference proteome</keyword>
<dbReference type="eggNOG" id="COG2002">
    <property type="taxonomic scope" value="Bacteria"/>
</dbReference>
<dbReference type="InterPro" id="IPR007159">
    <property type="entry name" value="SpoVT-AbrB_dom"/>
</dbReference>
<reference evidence="3" key="1">
    <citation type="submission" date="2007-06" db="EMBL/GenBank/DDBJ databases">
        <title>Complete sequence of Alkaliphilus metalliredigens QYMF.</title>
        <authorList>
            <consortium name="US DOE Joint Genome Institute"/>
            <person name="Copeland A."/>
            <person name="Lucas S."/>
            <person name="Lapidus A."/>
            <person name="Barry K."/>
            <person name="Detter J.C."/>
            <person name="Glavina del Rio T."/>
            <person name="Hammon N."/>
            <person name="Israni S."/>
            <person name="Dalin E."/>
            <person name="Tice H."/>
            <person name="Pitluck S."/>
            <person name="Chertkov O."/>
            <person name="Brettin T."/>
            <person name="Bruce D."/>
            <person name="Han C."/>
            <person name="Schmutz J."/>
            <person name="Larimer F."/>
            <person name="Land M."/>
            <person name="Hauser L."/>
            <person name="Kyrpides N."/>
            <person name="Mikhailova N."/>
            <person name="Ye Q."/>
            <person name="Zhou J."/>
            <person name="Fields M."/>
            <person name="Richardson P."/>
        </authorList>
    </citation>
    <scope>NUCLEOTIDE SEQUENCE</scope>
    <source>
        <strain evidence="3">QYMF</strain>
    </source>
</reference>
<dbReference type="InterPro" id="IPR037914">
    <property type="entry name" value="SpoVT-AbrB_sf"/>
</dbReference>
<evidence type="ECO:0000259" key="2">
    <source>
        <dbReference type="SMART" id="SM00966"/>
    </source>
</evidence>
<organism evidence="3 5">
    <name type="scientific">Alkaliphilus metalliredigens (strain QYMF)</name>
    <dbReference type="NCBI Taxonomy" id="293826"/>
    <lineage>
        <taxon>Bacteria</taxon>
        <taxon>Bacillati</taxon>
        <taxon>Bacillota</taxon>
        <taxon>Clostridia</taxon>
        <taxon>Peptostreptococcales</taxon>
        <taxon>Natronincolaceae</taxon>
        <taxon>Alkaliphilus</taxon>
    </lineage>
</organism>
<dbReference type="SUPFAM" id="SSF89447">
    <property type="entry name" value="AbrB/MazE/MraZ-like"/>
    <property type="match status" value="1"/>
</dbReference>
<reference evidence="5" key="2">
    <citation type="journal article" date="2016" name="Genome Announc.">
        <title>Complete genome sequence of Alkaliphilus metalliredigens strain QYMF, an alkaliphilic and metal-reducing bacterium isolated from borax-contaminated leachate ponds.</title>
        <authorList>
            <person name="Hwang C."/>
            <person name="Copeland A."/>
            <person name="Lucas S."/>
            <person name="Lapidus A."/>
            <person name="Barry K."/>
            <person name="Detter J.C."/>
            <person name="Glavina Del Rio T."/>
            <person name="Hammon N."/>
            <person name="Israni S."/>
            <person name="Dalin E."/>
            <person name="Tice H."/>
            <person name="Pitluck S."/>
            <person name="Chertkov O."/>
            <person name="Brettin T."/>
            <person name="Bruce D."/>
            <person name="Han C."/>
            <person name="Schmutz J."/>
            <person name="Larimer F."/>
            <person name="Land M.L."/>
            <person name="Hauser L."/>
            <person name="Kyrpides N."/>
            <person name="Mikhailova N."/>
            <person name="Ye Q."/>
            <person name="Zhou J."/>
            <person name="Richardson P."/>
            <person name="Fields M.W."/>
        </authorList>
    </citation>
    <scope>NUCLEOTIDE SEQUENCE [LARGE SCALE GENOMIC DNA]</scope>
    <source>
        <strain evidence="5">QYMF</strain>
    </source>
</reference>
<protein>
    <submittedName>
        <fullName evidence="3">Transcriptional regulator/antitoxin, MazE</fullName>
    </submittedName>
</protein>
<evidence type="ECO:0000256" key="1">
    <source>
        <dbReference type="SAM" id="MobiDB-lite"/>
    </source>
</evidence>
<dbReference type="HOGENOM" id="CLU_158484_0_1_9"/>